<accession>A0A286UT06</accession>
<feature type="compositionally biased region" description="Acidic residues" evidence="1">
    <location>
        <begin position="84"/>
        <end position="93"/>
    </location>
</feature>
<evidence type="ECO:0000313" key="2">
    <source>
        <dbReference type="EMBL" id="PAV22595.1"/>
    </source>
</evidence>
<dbReference type="OrthoDB" id="2553859at2759"/>
<evidence type="ECO:0008006" key="4">
    <source>
        <dbReference type="Google" id="ProtNLM"/>
    </source>
</evidence>
<proteinExistence type="predicted"/>
<dbReference type="Proteomes" id="UP000217199">
    <property type="component" value="Unassembled WGS sequence"/>
</dbReference>
<keyword evidence="3" id="KW-1185">Reference proteome</keyword>
<evidence type="ECO:0000256" key="1">
    <source>
        <dbReference type="SAM" id="MobiDB-lite"/>
    </source>
</evidence>
<gene>
    <name evidence="2" type="ORF">PNOK_0255200</name>
</gene>
<feature type="region of interest" description="Disordered" evidence="1">
    <location>
        <begin position="65"/>
        <end position="93"/>
    </location>
</feature>
<dbReference type="AlphaFoldDB" id="A0A286UT06"/>
<organism evidence="2 3">
    <name type="scientific">Pyrrhoderma noxium</name>
    <dbReference type="NCBI Taxonomy" id="2282107"/>
    <lineage>
        <taxon>Eukaryota</taxon>
        <taxon>Fungi</taxon>
        <taxon>Dikarya</taxon>
        <taxon>Basidiomycota</taxon>
        <taxon>Agaricomycotina</taxon>
        <taxon>Agaricomycetes</taxon>
        <taxon>Hymenochaetales</taxon>
        <taxon>Hymenochaetaceae</taxon>
        <taxon>Pyrrhoderma</taxon>
    </lineage>
</organism>
<evidence type="ECO:0000313" key="3">
    <source>
        <dbReference type="Proteomes" id="UP000217199"/>
    </source>
</evidence>
<protein>
    <recommendedName>
        <fullName evidence="4">EKC/KEOPS complex subunit GON7</fullName>
    </recommendedName>
</protein>
<dbReference type="InParanoid" id="A0A286UT06"/>
<name>A0A286UT06_9AGAM</name>
<dbReference type="EMBL" id="NBII01000002">
    <property type="protein sequence ID" value="PAV22595.1"/>
    <property type="molecule type" value="Genomic_DNA"/>
</dbReference>
<reference evidence="2 3" key="1">
    <citation type="journal article" date="2017" name="Mol. Ecol.">
        <title>Comparative and population genomic landscape of Phellinus noxius: A hypervariable fungus causing root rot in trees.</title>
        <authorList>
            <person name="Chung C.L."/>
            <person name="Lee T.J."/>
            <person name="Akiba M."/>
            <person name="Lee H.H."/>
            <person name="Kuo T.H."/>
            <person name="Liu D."/>
            <person name="Ke H.M."/>
            <person name="Yokoi T."/>
            <person name="Roa M.B."/>
            <person name="Lu M.J."/>
            <person name="Chang Y.Y."/>
            <person name="Ann P.J."/>
            <person name="Tsai J.N."/>
            <person name="Chen C.Y."/>
            <person name="Tzean S.S."/>
            <person name="Ota Y."/>
            <person name="Hattori T."/>
            <person name="Sahashi N."/>
            <person name="Liou R.F."/>
            <person name="Kikuchi T."/>
            <person name="Tsai I.J."/>
        </authorList>
    </citation>
    <scope>NUCLEOTIDE SEQUENCE [LARGE SCALE GENOMIC DNA]</scope>
    <source>
        <strain evidence="2 3">FFPRI411160</strain>
    </source>
</reference>
<comment type="caution">
    <text evidence="2">The sequence shown here is derived from an EMBL/GenBank/DDBJ whole genome shotgun (WGS) entry which is preliminary data.</text>
</comment>
<sequence>MTNNLSINYELKLPSGTRNVENSTPSREYNYPVPTGISQDEYYKALHKQAMKAKSQIGADLTKWRNAVGNLEDKKVPKKRTKESDEEENETGE</sequence>